<evidence type="ECO:0000313" key="2">
    <source>
        <dbReference type="Proteomes" id="UP000054018"/>
    </source>
</evidence>
<dbReference type="HOGENOM" id="CLU_2513508_0_0_1"/>
<sequence length="85" mass="9862">MSMLENSACRQYVRVAKTCTLLTRQAHHHSITRLRQSTSSIRHARNWIIPPEESSECFDMISETRSRGLILPEHASAKLDIKSRW</sequence>
<protein>
    <submittedName>
        <fullName evidence="1">Uncharacterized protein</fullName>
    </submittedName>
</protein>
<dbReference type="AlphaFoldDB" id="A0A0D0A662"/>
<reference evidence="2" key="2">
    <citation type="submission" date="2015-01" db="EMBL/GenBank/DDBJ databases">
        <title>Evolutionary Origins and Diversification of the Mycorrhizal Mutualists.</title>
        <authorList>
            <consortium name="DOE Joint Genome Institute"/>
            <consortium name="Mycorrhizal Genomics Consortium"/>
            <person name="Kohler A."/>
            <person name="Kuo A."/>
            <person name="Nagy L.G."/>
            <person name="Floudas D."/>
            <person name="Copeland A."/>
            <person name="Barry K.W."/>
            <person name="Cichocki N."/>
            <person name="Veneault-Fourrey C."/>
            <person name="LaButti K."/>
            <person name="Lindquist E.A."/>
            <person name="Lipzen A."/>
            <person name="Lundell T."/>
            <person name="Morin E."/>
            <person name="Murat C."/>
            <person name="Riley R."/>
            <person name="Ohm R."/>
            <person name="Sun H."/>
            <person name="Tunlid A."/>
            <person name="Henrissat B."/>
            <person name="Grigoriev I.V."/>
            <person name="Hibbett D.S."/>
            <person name="Martin F."/>
        </authorList>
    </citation>
    <scope>NUCLEOTIDE SEQUENCE [LARGE SCALE GENOMIC DNA]</scope>
    <source>
        <strain evidence="2">441</strain>
    </source>
</reference>
<name>A0A0D0A662_9AGAM</name>
<reference evidence="1 2" key="1">
    <citation type="submission" date="2014-04" db="EMBL/GenBank/DDBJ databases">
        <authorList>
            <consortium name="DOE Joint Genome Institute"/>
            <person name="Kuo A."/>
            <person name="Kohler A."/>
            <person name="Costa M.D."/>
            <person name="Nagy L.G."/>
            <person name="Floudas D."/>
            <person name="Copeland A."/>
            <person name="Barry K.W."/>
            <person name="Cichocki N."/>
            <person name="Veneault-Fourrey C."/>
            <person name="LaButti K."/>
            <person name="Lindquist E.A."/>
            <person name="Lipzen A."/>
            <person name="Lundell T."/>
            <person name="Morin E."/>
            <person name="Murat C."/>
            <person name="Sun H."/>
            <person name="Tunlid A."/>
            <person name="Henrissat B."/>
            <person name="Grigoriev I.V."/>
            <person name="Hibbett D.S."/>
            <person name="Martin F."/>
            <person name="Nordberg H.P."/>
            <person name="Cantor M.N."/>
            <person name="Hua S.X."/>
        </authorList>
    </citation>
    <scope>NUCLEOTIDE SEQUENCE [LARGE SCALE GENOMIC DNA]</scope>
    <source>
        <strain evidence="1 2">441</strain>
    </source>
</reference>
<accession>A0A0D0A662</accession>
<dbReference type="Proteomes" id="UP000054018">
    <property type="component" value="Unassembled WGS sequence"/>
</dbReference>
<keyword evidence="2" id="KW-1185">Reference proteome</keyword>
<dbReference type="EMBL" id="KN833688">
    <property type="protein sequence ID" value="KIK29922.1"/>
    <property type="molecule type" value="Genomic_DNA"/>
</dbReference>
<gene>
    <name evidence="1" type="ORF">PISMIDRAFT_671900</name>
</gene>
<evidence type="ECO:0000313" key="1">
    <source>
        <dbReference type="EMBL" id="KIK29922.1"/>
    </source>
</evidence>
<proteinExistence type="predicted"/>
<organism evidence="1 2">
    <name type="scientific">Pisolithus microcarpus 441</name>
    <dbReference type="NCBI Taxonomy" id="765257"/>
    <lineage>
        <taxon>Eukaryota</taxon>
        <taxon>Fungi</taxon>
        <taxon>Dikarya</taxon>
        <taxon>Basidiomycota</taxon>
        <taxon>Agaricomycotina</taxon>
        <taxon>Agaricomycetes</taxon>
        <taxon>Agaricomycetidae</taxon>
        <taxon>Boletales</taxon>
        <taxon>Sclerodermatineae</taxon>
        <taxon>Pisolithaceae</taxon>
        <taxon>Pisolithus</taxon>
    </lineage>
</organism>